<dbReference type="Gene3D" id="3.30.420.10">
    <property type="entry name" value="Ribonuclease H-like superfamily/Ribonuclease H"/>
    <property type="match status" value="1"/>
</dbReference>
<evidence type="ECO:0000313" key="3">
    <source>
        <dbReference type="Proteomes" id="UP001419268"/>
    </source>
</evidence>
<dbReference type="AlphaFoldDB" id="A0AAP0EHH3"/>
<dbReference type="Pfam" id="PF13456">
    <property type="entry name" value="RVT_3"/>
    <property type="match status" value="1"/>
</dbReference>
<comment type="caution">
    <text evidence="2">The sequence shown here is derived from an EMBL/GenBank/DDBJ whole genome shotgun (WGS) entry which is preliminary data.</text>
</comment>
<dbReference type="EMBL" id="JBBNAG010000012">
    <property type="protein sequence ID" value="KAK9088929.1"/>
    <property type="molecule type" value="Genomic_DNA"/>
</dbReference>
<feature type="domain" description="RNase H type-1" evidence="1">
    <location>
        <begin position="10"/>
        <end position="94"/>
    </location>
</feature>
<dbReference type="InterPro" id="IPR052929">
    <property type="entry name" value="RNase_H-like_EbsB-rel"/>
</dbReference>
<gene>
    <name evidence="2" type="ORF">Scep_028011</name>
</gene>
<dbReference type="PANTHER" id="PTHR47074">
    <property type="entry name" value="BNAC02G40300D PROTEIN"/>
    <property type="match status" value="1"/>
</dbReference>
<evidence type="ECO:0000313" key="2">
    <source>
        <dbReference type="EMBL" id="KAK9088929.1"/>
    </source>
</evidence>
<dbReference type="SUPFAM" id="SSF53098">
    <property type="entry name" value="Ribonuclease H-like"/>
    <property type="match status" value="1"/>
</dbReference>
<name>A0AAP0EHH3_9MAGN</name>
<dbReference type="InterPro" id="IPR036397">
    <property type="entry name" value="RNaseH_sf"/>
</dbReference>
<dbReference type="InterPro" id="IPR002156">
    <property type="entry name" value="RNaseH_domain"/>
</dbReference>
<organism evidence="2 3">
    <name type="scientific">Stephania cephalantha</name>
    <dbReference type="NCBI Taxonomy" id="152367"/>
    <lineage>
        <taxon>Eukaryota</taxon>
        <taxon>Viridiplantae</taxon>
        <taxon>Streptophyta</taxon>
        <taxon>Embryophyta</taxon>
        <taxon>Tracheophyta</taxon>
        <taxon>Spermatophyta</taxon>
        <taxon>Magnoliopsida</taxon>
        <taxon>Ranunculales</taxon>
        <taxon>Menispermaceae</taxon>
        <taxon>Menispermoideae</taxon>
        <taxon>Cissampelideae</taxon>
        <taxon>Stephania</taxon>
    </lineage>
</organism>
<dbReference type="InterPro" id="IPR012337">
    <property type="entry name" value="RNaseH-like_sf"/>
</dbReference>
<reference evidence="2 3" key="1">
    <citation type="submission" date="2024-01" db="EMBL/GenBank/DDBJ databases">
        <title>Genome assemblies of Stephania.</title>
        <authorList>
            <person name="Yang L."/>
        </authorList>
    </citation>
    <scope>NUCLEOTIDE SEQUENCE [LARGE SCALE GENOMIC DNA]</scope>
    <source>
        <strain evidence="2">JXDWG</strain>
        <tissue evidence="2">Leaf</tissue>
    </source>
</reference>
<proteinExistence type="predicted"/>
<dbReference type="GO" id="GO:0004523">
    <property type="term" value="F:RNA-DNA hybrid ribonuclease activity"/>
    <property type="evidence" value="ECO:0007669"/>
    <property type="project" value="InterPro"/>
</dbReference>
<protein>
    <recommendedName>
        <fullName evidence="1">RNase H type-1 domain-containing protein</fullName>
    </recommendedName>
</protein>
<dbReference type="PANTHER" id="PTHR47074:SF11">
    <property type="entry name" value="REVERSE TRANSCRIPTASE-LIKE PROTEIN"/>
    <property type="match status" value="1"/>
</dbReference>
<dbReference type="Proteomes" id="UP001419268">
    <property type="component" value="Unassembled WGS sequence"/>
</dbReference>
<evidence type="ECO:0000259" key="1">
    <source>
        <dbReference type="Pfam" id="PF13456"/>
    </source>
</evidence>
<sequence>MGECFVGVFGPKEAEAIGVREALSWLKEGNMLQVTVETDAQVVVQALSSNSKDLSYFGSLIDDCTELLTDMLSYKVCFVRRSANLAAHKIAREASSRPGRYEWPVVPSFLIDVLESDLK</sequence>
<dbReference type="GO" id="GO:0003676">
    <property type="term" value="F:nucleic acid binding"/>
    <property type="evidence" value="ECO:0007669"/>
    <property type="project" value="InterPro"/>
</dbReference>
<dbReference type="CDD" id="cd06222">
    <property type="entry name" value="RNase_H_like"/>
    <property type="match status" value="1"/>
</dbReference>
<accession>A0AAP0EHH3</accession>
<dbReference type="InterPro" id="IPR044730">
    <property type="entry name" value="RNase_H-like_dom_plant"/>
</dbReference>
<keyword evidence="3" id="KW-1185">Reference proteome</keyword>